<gene>
    <name evidence="1" type="ORF">LTRI10_LOCUS34794</name>
</gene>
<dbReference type="AlphaFoldDB" id="A0AAV2F9X6"/>
<protein>
    <submittedName>
        <fullName evidence="1">Uncharacterized protein</fullName>
    </submittedName>
</protein>
<reference evidence="1 2" key="1">
    <citation type="submission" date="2024-04" db="EMBL/GenBank/DDBJ databases">
        <authorList>
            <person name="Fracassetti M."/>
        </authorList>
    </citation>
    <scope>NUCLEOTIDE SEQUENCE [LARGE SCALE GENOMIC DNA]</scope>
</reference>
<evidence type="ECO:0000313" key="2">
    <source>
        <dbReference type="Proteomes" id="UP001497516"/>
    </source>
</evidence>
<dbReference type="Proteomes" id="UP001497516">
    <property type="component" value="Chromosome 6"/>
</dbReference>
<evidence type="ECO:0000313" key="1">
    <source>
        <dbReference type="EMBL" id="CAL1394280.1"/>
    </source>
</evidence>
<keyword evidence="2" id="KW-1185">Reference proteome</keyword>
<sequence length="98" mass="10841">MAGLDAMVSTVGWQRGLENPQALVAQTAIDTIAAKTAVARALSPTRSRSTLLCLIWIGQDRFLANNVLISKAFLCSLEEEEGKEKARERKRIGKKRDR</sequence>
<proteinExistence type="predicted"/>
<organism evidence="1 2">
    <name type="scientific">Linum trigynum</name>
    <dbReference type="NCBI Taxonomy" id="586398"/>
    <lineage>
        <taxon>Eukaryota</taxon>
        <taxon>Viridiplantae</taxon>
        <taxon>Streptophyta</taxon>
        <taxon>Embryophyta</taxon>
        <taxon>Tracheophyta</taxon>
        <taxon>Spermatophyta</taxon>
        <taxon>Magnoliopsida</taxon>
        <taxon>eudicotyledons</taxon>
        <taxon>Gunneridae</taxon>
        <taxon>Pentapetalae</taxon>
        <taxon>rosids</taxon>
        <taxon>fabids</taxon>
        <taxon>Malpighiales</taxon>
        <taxon>Linaceae</taxon>
        <taxon>Linum</taxon>
    </lineage>
</organism>
<accession>A0AAV2F9X6</accession>
<dbReference type="EMBL" id="OZ034819">
    <property type="protein sequence ID" value="CAL1394280.1"/>
    <property type="molecule type" value="Genomic_DNA"/>
</dbReference>
<name>A0AAV2F9X6_9ROSI</name>